<evidence type="ECO:0000256" key="6">
    <source>
        <dbReference type="SAM" id="Coils"/>
    </source>
</evidence>
<sequence length="637" mass="68512">MAATDCLRSGWGGHLSLLLGRHRDSDDLRSPAINPAAIRVRILRAVPAVCLIVGVAMAMDYIVTILLLNEPAAYVPIATLVISTIIAVPLAYWLAGQRLRLETMHAELKASLDAKQDAIEDAEVALAKYREVDRLYRLLGDNLTDHVALWSPLGERLYSSPSIERITGYTLEEFMALPPAALVGEADFRRVQGIIRSLEPGGEPVSADYESLCKDGSRIWVESTYSLLGDGSGILLVTSRDITERKRLELDIAKALQMAEAASAAKSDFLANMTHELRTPLTAIIGFAEVLRRSRNLNKTAARQVGHILDASNTLLSVVNDVLDFSRLEAGGLELDPAPFDPAAMASSCAGLVAERAEAKGLAVEVRAPRGLKPMNLDGPRLSQVLLNFLSNAVKFTSHGAITVALRQTIDGDQAVLRGEVTDTGIGIAPEHRENIFDRFSQADAAVSRRFGGTGLGLAISRRIIERMDGRIGVDSVEGQGSTFWFEVRGPLADLPTQEAVETSPLDADAGVRLLLVEDNAVNRELICAILEPFGVAIETANDGVAGVEAMRQGHYDLVLMDVQMPMMDGLTATREIRAMEGARGASTPIIAMTANVLPEQVANCMAAGMDDHLGKPISPAKLLEAVARWSGRSHAA</sequence>
<evidence type="ECO:0000259" key="8">
    <source>
        <dbReference type="PROSITE" id="PS50109"/>
    </source>
</evidence>
<dbReference type="GO" id="GO:0006355">
    <property type="term" value="P:regulation of DNA-templated transcription"/>
    <property type="evidence" value="ECO:0007669"/>
    <property type="project" value="InterPro"/>
</dbReference>
<feature type="domain" description="Response regulatory" evidence="9">
    <location>
        <begin position="513"/>
        <end position="631"/>
    </location>
</feature>
<dbReference type="Pfam" id="PF00989">
    <property type="entry name" value="PAS"/>
    <property type="match status" value="1"/>
</dbReference>
<comment type="catalytic activity">
    <reaction evidence="1">
        <text>ATP + protein L-histidine = ADP + protein N-phospho-L-histidine.</text>
        <dbReference type="EC" id="2.7.13.3"/>
    </reaction>
</comment>
<dbReference type="InterPro" id="IPR001789">
    <property type="entry name" value="Sig_transdc_resp-reg_receiver"/>
</dbReference>
<dbReference type="FunFam" id="3.30.565.10:FF:000010">
    <property type="entry name" value="Sensor histidine kinase RcsC"/>
    <property type="match status" value="1"/>
</dbReference>
<dbReference type="Pfam" id="PF02518">
    <property type="entry name" value="HATPase_c"/>
    <property type="match status" value="1"/>
</dbReference>
<feature type="transmembrane region" description="Helical" evidence="7">
    <location>
        <begin position="74"/>
        <end position="95"/>
    </location>
</feature>
<dbReference type="GO" id="GO:0000155">
    <property type="term" value="F:phosphorelay sensor kinase activity"/>
    <property type="evidence" value="ECO:0007669"/>
    <property type="project" value="InterPro"/>
</dbReference>
<keyword evidence="7" id="KW-0472">Membrane</keyword>
<dbReference type="CDD" id="cd00130">
    <property type="entry name" value="PAS"/>
    <property type="match status" value="1"/>
</dbReference>
<dbReference type="InterPro" id="IPR036097">
    <property type="entry name" value="HisK_dim/P_sf"/>
</dbReference>
<dbReference type="eggNOG" id="COG0784">
    <property type="taxonomic scope" value="Bacteria"/>
</dbReference>
<evidence type="ECO:0000256" key="7">
    <source>
        <dbReference type="SAM" id="Phobius"/>
    </source>
</evidence>
<keyword evidence="4" id="KW-0902">Two-component regulatory system</keyword>
<dbReference type="InterPro" id="IPR013767">
    <property type="entry name" value="PAS_fold"/>
</dbReference>
<feature type="transmembrane region" description="Helical" evidence="7">
    <location>
        <begin position="45"/>
        <end position="68"/>
    </location>
</feature>
<feature type="modified residue" description="4-aspartylphosphate" evidence="5">
    <location>
        <position position="562"/>
    </location>
</feature>
<dbReference type="InterPro" id="IPR003594">
    <property type="entry name" value="HATPase_dom"/>
</dbReference>
<dbReference type="InterPro" id="IPR000700">
    <property type="entry name" value="PAS-assoc_C"/>
</dbReference>
<keyword evidence="11" id="KW-0418">Kinase</keyword>
<dbReference type="HOGENOM" id="CLU_000445_114_15_5"/>
<dbReference type="CDD" id="cd00082">
    <property type="entry name" value="HisKA"/>
    <property type="match status" value="1"/>
</dbReference>
<dbReference type="EC" id="2.7.13.3" evidence="2"/>
<gene>
    <name evidence="11" type="ordered locus">CC_2501</name>
</gene>
<dbReference type="Gene3D" id="3.30.565.10">
    <property type="entry name" value="Histidine kinase-like ATPase, C-terminal domain"/>
    <property type="match status" value="1"/>
</dbReference>
<dbReference type="InterPro" id="IPR004358">
    <property type="entry name" value="Sig_transdc_His_kin-like_C"/>
</dbReference>
<dbReference type="SMR" id="Q9A5E9"/>
<feature type="domain" description="PAC" evidence="10">
    <location>
        <begin position="205"/>
        <end position="254"/>
    </location>
</feature>
<dbReference type="PROSITE" id="PS50110">
    <property type="entry name" value="RESPONSE_REGULATORY"/>
    <property type="match status" value="1"/>
</dbReference>
<evidence type="ECO:0000259" key="9">
    <source>
        <dbReference type="PROSITE" id="PS50110"/>
    </source>
</evidence>
<dbReference type="Gene3D" id="3.40.50.2300">
    <property type="match status" value="1"/>
</dbReference>
<evidence type="ECO:0000259" key="10">
    <source>
        <dbReference type="PROSITE" id="PS50113"/>
    </source>
</evidence>
<dbReference type="PANTHER" id="PTHR45339">
    <property type="entry name" value="HYBRID SIGNAL TRANSDUCTION HISTIDINE KINASE J"/>
    <property type="match status" value="1"/>
</dbReference>
<evidence type="ECO:0000256" key="2">
    <source>
        <dbReference type="ARBA" id="ARBA00012438"/>
    </source>
</evidence>
<dbReference type="InterPro" id="IPR000014">
    <property type="entry name" value="PAS"/>
</dbReference>
<keyword evidence="7" id="KW-1133">Transmembrane helix</keyword>
<dbReference type="SUPFAM" id="SSF52172">
    <property type="entry name" value="CheY-like"/>
    <property type="match status" value="1"/>
</dbReference>
<keyword evidence="11" id="KW-0808">Transferase</keyword>
<dbReference type="PANTHER" id="PTHR45339:SF5">
    <property type="entry name" value="HISTIDINE KINASE"/>
    <property type="match status" value="1"/>
</dbReference>
<keyword evidence="6" id="KW-0175">Coiled coil</keyword>
<dbReference type="PROSITE" id="PS50113">
    <property type="entry name" value="PAC"/>
    <property type="match status" value="1"/>
</dbReference>
<protein>
    <recommendedName>
        <fullName evidence="2">histidine kinase</fullName>
        <ecNumber evidence="2">2.7.13.3</ecNumber>
    </recommendedName>
</protein>
<dbReference type="CDD" id="cd17546">
    <property type="entry name" value="REC_hyHK_CKI1_RcsC-like"/>
    <property type="match status" value="1"/>
</dbReference>
<dbReference type="SUPFAM" id="SSF55785">
    <property type="entry name" value="PYP-like sensor domain (PAS domain)"/>
    <property type="match status" value="1"/>
</dbReference>
<dbReference type="InterPro" id="IPR005467">
    <property type="entry name" value="His_kinase_dom"/>
</dbReference>
<dbReference type="KEGG" id="ccr:CC_2501"/>
<dbReference type="PIR" id="D87559">
    <property type="entry name" value="D87559"/>
</dbReference>
<dbReference type="Pfam" id="PF00072">
    <property type="entry name" value="Response_reg"/>
    <property type="match status" value="1"/>
</dbReference>
<feature type="domain" description="Histidine kinase" evidence="8">
    <location>
        <begin position="272"/>
        <end position="492"/>
    </location>
</feature>
<accession>Q9A5E9</accession>
<dbReference type="SUPFAM" id="SSF55874">
    <property type="entry name" value="ATPase domain of HSP90 chaperone/DNA topoisomerase II/histidine kinase"/>
    <property type="match status" value="1"/>
</dbReference>
<organism evidence="11 12">
    <name type="scientific">Caulobacter vibrioides (strain ATCC 19089 / CIP 103742 / CB 15)</name>
    <name type="common">Caulobacter crescentus</name>
    <dbReference type="NCBI Taxonomy" id="190650"/>
    <lineage>
        <taxon>Bacteria</taxon>
        <taxon>Pseudomonadati</taxon>
        <taxon>Pseudomonadota</taxon>
        <taxon>Alphaproteobacteria</taxon>
        <taxon>Caulobacterales</taxon>
        <taxon>Caulobacteraceae</taxon>
        <taxon>Caulobacter</taxon>
    </lineage>
</organism>
<keyword evidence="12" id="KW-1185">Reference proteome</keyword>
<evidence type="ECO:0000313" key="12">
    <source>
        <dbReference type="Proteomes" id="UP000001816"/>
    </source>
</evidence>
<evidence type="ECO:0000256" key="4">
    <source>
        <dbReference type="ARBA" id="ARBA00023012"/>
    </source>
</evidence>
<dbReference type="SMART" id="SM00387">
    <property type="entry name" value="HATPase_c"/>
    <property type="match status" value="1"/>
</dbReference>
<dbReference type="InterPro" id="IPR003661">
    <property type="entry name" value="HisK_dim/P_dom"/>
</dbReference>
<reference evidence="11 12" key="1">
    <citation type="journal article" date="2001" name="Proc. Natl. Acad. Sci. U.S.A.">
        <title>Complete genome sequence of Caulobacter crescentus.</title>
        <authorList>
            <person name="Nierman W.C."/>
            <person name="Feldblyum T.V."/>
            <person name="Laub M.T."/>
            <person name="Paulsen I.T."/>
            <person name="Nelson K.E."/>
            <person name="Eisen J.A."/>
            <person name="Heidelberg J.F."/>
            <person name="Alley M.R."/>
            <person name="Ohta N."/>
            <person name="Maddock J.R."/>
            <person name="Potocka I."/>
            <person name="Nelson W.C."/>
            <person name="Newton A."/>
            <person name="Stephens C."/>
            <person name="Phadke N.D."/>
            <person name="Ely B."/>
            <person name="DeBoy R.T."/>
            <person name="Dodson R.J."/>
            <person name="Durkin A.S."/>
            <person name="Gwinn M.L."/>
            <person name="Haft D.H."/>
            <person name="Kolonay J.F."/>
            <person name="Smit J."/>
            <person name="Craven M.B."/>
            <person name="Khouri H."/>
            <person name="Shetty J."/>
            <person name="Berry K."/>
            <person name="Utterback T."/>
            <person name="Tran K."/>
            <person name="Wolf A."/>
            <person name="Vamathevan J."/>
            <person name="Ermolaeva M."/>
            <person name="White O."/>
            <person name="Salzberg S.L."/>
            <person name="Venter J.C."/>
            <person name="Shapiro L."/>
            <person name="Fraser C.M."/>
        </authorList>
    </citation>
    <scope>NUCLEOTIDE SEQUENCE [LARGE SCALE GENOMIC DNA]</scope>
    <source>
        <strain evidence="12">ATCC 19089 / CB15</strain>
    </source>
</reference>
<dbReference type="PATRIC" id="fig|190650.5.peg.2519"/>
<dbReference type="Pfam" id="PF00512">
    <property type="entry name" value="HisKA"/>
    <property type="match status" value="1"/>
</dbReference>
<dbReference type="EMBL" id="AE005673">
    <property type="protein sequence ID" value="AAK24472.1"/>
    <property type="molecule type" value="Genomic_DNA"/>
</dbReference>
<dbReference type="Proteomes" id="UP000001816">
    <property type="component" value="Chromosome"/>
</dbReference>
<dbReference type="PRINTS" id="PR00344">
    <property type="entry name" value="BCTRLSENSOR"/>
</dbReference>
<proteinExistence type="predicted"/>
<evidence type="ECO:0000313" key="11">
    <source>
        <dbReference type="EMBL" id="AAK24472.1"/>
    </source>
</evidence>
<dbReference type="STRING" id="190650.CC_2501"/>
<keyword evidence="7" id="KW-0812">Transmembrane</keyword>
<dbReference type="InterPro" id="IPR011006">
    <property type="entry name" value="CheY-like_superfamily"/>
</dbReference>
<dbReference type="InterPro" id="IPR036890">
    <property type="entry name" value="HATPase_C_sf"/>
</dbReference>
<name>Q9A5E9_CAUVC</name>
<dbReference type="InterPro" id="IPR035965">
    <property type="entry name" value="PAS-like_dom_sf"/>
</dbReference>
<dbReference type="PROSITE" id="PS50109">
    <property type="entry name" value="HIS_KIN"/>
    <property type="match status" value="1"/>
</dbReference>
<dbReference type="NCBIfam" id="TIGR00229">
    <property type="entry name" value="sensory_box"/>
    <property type="match status" value="1"/>
</dbReference>
<keyword evidence="3 5" id="KW-0597">Phosphoprotein</keyword>
<evidence type="ECO:0000256" key="5">
    <source>
        <dbReference type="PROSITE-ProRule" id="PRU00169"/>
    </source>
</evidence>
<dbReference type="CDD" id="cd16922">
    <property type="entry name" value="HATPase_EvgS-ArcB-TorS-like"/>
    <property type="match status" value="1"/>
</dbReference>
<evidence type="ECO:0000256" key="1">
    <source>
        <dbReference type="ARBA" id="ARBA00000085"/>
    </source>
</evidence>
<dbReference type="SMART" id="SM00448">
    <property type="entry name" value="REC"/>
    <property type="match status" value="1"/>
</dbReference>
<dbReference type="eggNOG" id="COG2205">
    <property type="taxonomic scope" value="Bacteria"/>
</dbReference>
<feature type="coiled-coil region" evidence="6">
    <location>
        <begin position="105"/>
        <end position="132"/>
    </location>
</feature>
<dbReference type="AlphaFoldDB" id="Q9A5E9"/>
<dbReference type="EnsemblBacteria" id="AAK24472">
    <property type="protein sequence ID" value="AAK24472"/>
    <property type="gene ID" value="CC_2501"/>
</dbReference>
<dbReference type="SUPFAM" id="SSF47384">
    <property type="entry name" value="Homodimeric domain of signal transducing histidine kinase"/>
    <property type="match status" value="1"/>
</dbReference>
<dbReference type="BioCyc" id="CAULO:CC2501-MONOMER"/>
<dbReference type="Gene3D" id="3.30.450.20">
    <property type="entry name" value="PAS domain"/>
    <property type="match status" value="1"/>
</dbReference>
<dbReference type="Gene3D" id="1.10.287.130">
    <property type="match status" value="1"/>
</dbReference>
<dbReference type="SMART" id="SM00388">
    <property type="entry name" value="HisKA"/>
    <property type="match status" value="1"/>
</dbReference>
<evidence type="ECO:0000256" key="3">
    <source>
        <dbReference type="ARBA" id="ARBA00022553"/>
    </source>
</evidence>